<keyword evidence="7" id="KW-0408">Iron</keyword>
<evidence type="ECO:0000259" key="10">
    <source>
        <dbReference type="Pfam" id="PF20628"/>
    </source>
</evidence>
<comment type="similarity">
    <text evidence="8">Belongs to the DyP-type peroxidase family.</text>
</comment>
<dbReference type="InterPro" id="IPR048327">
    <property type="entry name" value="Dyp_perox_N"/>
</dbReference>
<dbReference type="Proteomes" id="UP000467201">
    <property type="component" value="Chromosome"/>
</dbReference>
<reference evidence="11 12" key="1">
    <citation type="journal article" date="2019" name="Emerg. Microbes Infect.">
        <title>Comprehensive subspecies identification of 175 nontuberculous mycobacteria species based on 7547 genomic profiles.</title>
        <authorList>
            <person name="Matsumoto Y."/>
            <person name="Kinjo T."/>
            <person name="Motooka D."/>
            <person name="Nabeya D."/>
            <person name="Jung N."/>
            <person name="Uechi K."/>
            <person name="Horii T."/>
            <person name="Iida T."/>
            <person name="Fujita J."/>
            <person name="Nakamura S."/>
        </authorList>
    </citation>
    <scope>NUCLEOTIDE SEQUENCE [LARGE SCALE GENOMIC DNA]</scope>
    <source>
        <strain evidence="11 12">JCM 12405</strain>
    </source>
</reference>
<dbReference type="PANTHER" id="PTHR30521">
    <property type="entry name" value="DEFERROCHELATASE/PEROXIDASE"/>
    <property type="match status" value="1"/>
</dbReference>
<dbReference type="AlphaFoldDB" id="A0A7I7VXW2"/>
<gene>
    <name evidence="11" type="ORF">MDOR_33900</name>
</gene>
<dbReference type="GO" id="GO:0005829">
    <property type="term" value="C:cytosol"/>
    <property type="evidence" value="ECO:0007669"/>
    <property type="project" value="TreeGrafter"/>
</dbReference>
<dbReference type="InterPro" id="IPR048328">
    <property type="entry name" value="Dyp_perox_C"/>
</dbReference>
<dbReference type="PROSITE" id="PS51318">
    <property type="entry name" value="TAT"/>
    <property type="match status" value="1"/>
</dbReference>
<evidence type="ECO:0000256" key="6">
    <source>
        <dbReference type="ARBA" id="ARBA00023002"/>
    </source>
</evidence>
<dbReference type="GO" id="GO:0020037">
    <property type="term" value="F:heme binding"/>
    <property type="evidence" value="ECO:0007669"/>
    <property type="project" value="InterPro"/>
</dbReference>
<proteinExistence type="inferred from homology"/>
<dbReference type="InterPro" id="IPR006311">
    <property type="entry name" value="TAT_signal"/>
</dbReference>
<accession>A0A7I7VXW2</accession>
<evidence type="ECO:0000256" key="8">
    <source>
        <dbReference type="ARBA" id="ARBA00025737"/>
    </source>
</evidence>
<keyword evidence="2 11" id="KW-0575">Peroxidase</keyword>
<dbReference type="EMBL" id="AP022605">
    <property type="protein sequence ID" value="BBZ09221.1"/>
    <property type="molecule type" value="Genomic_DNA"/>
</dbReference>
<dbReference type="SUPFAM" id="SSF54909">
    <property type="entry name" value="Dimeric alpha+beta barrel"/>
    <property type="match status" value="1"/>
</dbReference>
<dbReference type="PROSITE" id="PS51404">
    <property type="entry name" value="DYP_PEROXIDASE"/>
    <property type="match status" value="1"/>
</dbReference>
<dbReference type="NCBIfam" id="TIGR01413">
    <property type="entry name" value="Dyp_perox_fam"/>
    <property type="match status" value="1"/>
</dbReference>
<keyword evidence="4" id="KW-0479">Metal-binding</keyword>
<evidence type="ECO:0000256" key="1">
    <source>
        <dbReference type="ARBA" id="ARBA00001970"/>
    </source>
</evidence>
<keyword evidence="5" id="KW-0732">Signal</keyword>
<dbReference type="Pfam" id="PF04261">
    <property type="entry name" value="Dyp_perox_N"/>
    <property type="match status" value="1"/>
</dbReference>
<evidence type="ECO:0000256" key="3">
    <source>
        <dbReference type="ARBA" id="ARBA00022617"/>
    </source>
</evidence>
<dbReference type="PANTHER" id="PTHR30521:SF4">
    <property type="entry name" value="DEFERROCHELATASE"/>
    <property type="match status" value="1"/>
</dbReference>
<organism evidence="11 12">
    <name type="scientific">Mycolicibacterium doricum</name>
    <dbReference type="NCBI Taxonomy" id="126673"/>
    <lineage>
        <taxon>Bacteria</taxon>
        <taxon>Bacillati</taxon>
        <taxon>Actinomycetota</taxon>
        <taxon>Actinomycetes</taxon>
        <taxon>Mycobacteriales</taxon>
        <taxon>Mycobacteriaceae</taxon>
        <taxon>Mycolicibacterium</taxon>
    </lineage>
</organism>
<dbReference type="KEGG" id="mdr:MDOR_33900"/>
<evidence type="ECO:0000256" key="7">
    <source>
        <dbReference type="ARBA" id="ARBA00023004"/>
    </source>
</evidence>
<evidence type="ECO:0000256" key="2">
    <source>
        <dbReference type="ARBA" id="ARBA00022559"/>
    </source>
</evidence>
<feature type="domain" description="Dyp-type peroxidase N-terminal" evidence="9">
    <location>
        <begin position="61"/>
        <end position="207"/>
    </location>
</feature>
<evidence type="ECO:0000259" key="9">
    <source>
        <dbReference type="Pfam" id="PF04261"/>
    </source>
</evidence>
<sequence length="409" mass="43405">MASGSVRPGGAVSRRHLLSGGAAALAATTVAAGLAGCTTGVSAGTADGFGTAVEPFHGSHQAGVATAPQAHALFIALDLTTPAGRSARDSLTAVLRLWTSDAERLTQGQPALADTEPELALRPARLTVTVGLGPALFDRIGLSKRRPRGAAELPAFSTDRLDPRWCGGDLLLHLCADDPVVIAHASRVMLKNVRTMTRQRWRQNGFRNAHGSNRAGGSMRNLMGQVDGTVNMHDDAAFERHVWDDGTDQPWFAGGTILVLRRIRADMDAWDELDRDAKELVVGRKLDSGAPLTGQNETDEPDFDANVAGIPVIAPNSHIALARHRTDDEQFLRRPYNFDDPPPAGHTTDSGLLFAAYQRKPADSFVPVQQRLAAGDGLNPWISTVGSAVFAILPGVPPGGYLGDPLLDP</sequence>
<dbReference type="InterPro" id="IPR006314">
    <property type="entry name" value="Dyp_peroxidase"/>
</dbReference>
<evidence type="ECO:0000313" key="11">
    <source>
        <dbReference type="EMBL" id="BBZ09221.1"/>
    </source>
</evidence>
<dbReference type="Pfam" id="PF20628">
    <property type="entry name" value="Dyp_perox_C"/>
    <property type="match status" value="1"/>
</dbReference>
<dbReference type="InterPro" id="IPR011008">
    <property type="entry name" value="Dimeric_a/b-barrel"/>
</dbReference>
<comment type="cofactor">
    <cofactor evidence="1">
        <name>heme b</name>
        <dbReference type="ChEBI" id="CHEBI:60344"/>
    </cofactor>
</comment>
<name>A0A7I7VXW2_9MYCO</name>
<keyword evidence="3" id="KW-0349">Heme</keyword>
<protein>
    <submittedName>
        <fullName evidence="11">Iron-dependent peroxidase</fullName>
    </submittedName>
</protein>
<evidence type="ECO:0000313" key="12">
    <source>
        <dbReference type="Proteomes" id="UP000467201"/>
    </source>
</evidence>
<dbReference type="GO" id="GO:0046872">
    <property type="term" value="F:metal ion binding"/>
    <property type="evidence" value="ECO:0007669"/>
    <property type="project" value="UniProtKB-KW"/>
</dbReference>
<evidence type="ECO:0000256" key="4">
    <source>
        <dbReference type="ARBA" id="ARBA00022723"/>
    </source>
</evidence>
<feature type="domain" description="Dyp-type peroxidase C-terminal" evidence="10">
    <location>
        <begin position="220"/>
        <end position="396"/>
    </location>
</feature>
<dbReference type="RefSeq" id="WP_235849551.1">
    <property type="nucleotide sequence ID" value="NZ_AP022605.1"/>
</dbReference>
<dbReference type="GO" id="GO:0004601">
    <property type="term" value="F:peroxidase activity"/>
    <property type="evidence" value="ECO:0007669"/>
    <property type="project" value="UniProtKB-KW"/>
</dbReference>
<keyword evidence="6" id="KW-0560">Oxidoreductase</keyword>
<evidence type="ECO:0000256" key="5">
    <source>
        <dbReference type="ARBA" id="ARBA00022729"/>
    </source>
</evidence>